<name>A0A2S4L832_9HYPO</name>
<proteinExistence type="predicted"/>
<dbReference type="EMBL" id="PKSG01000126">
    <property type="protein sequence ID" value="POR38604.1"/>
    <property type="molecule type" value="Genomic_DNA"/>
</dbReference>
<feature type="region of interest" description="Disordered" evidence="1">
    <location>
        <begin position="1"/>
        <end position="22"/>
    </location>
</feature>
<keyword evidence="3" id="KW-1185">Reference proteome</keyword>
<sequence length="153" mass="16571">MLRRIDSRGWEEGGGDAERDPVHHHPAAHVLACLCSSRAAPGNRTAAVTSSGTSDSASLPVTGSIDTPTVRQGLPIRTATQSHPSFCFSEWASDLPCPRLSGGNAIWVCLTGPVTEYRRTSVAYEYIRAPSHRFNLTRHLYLTNAATHLCNDT</sequence>
<evidence type="ECO:0000313" key="2">
    <source>
        <dbReference type="EMBL" id="POR38604.1"/>
    </source>
</evidence>
<evidence type="ECO:0000313" key="3">
    <source>
        <dbReference type="Proteomes" id="UP000237481"/>
    </source>
</evidence>
<dbReference type="OrthoDB" id="5345494at2759"/>
<accession>A0A2S4L832</accession>
<organism evidence="2 3">
    <name type="scientific">Tolypocladium paradoxum</name>
    <dbReference type="NCBI Taxonomy" id="94208"/>
    <lineage>
        <taxon>Eukaryota</taxon>
        <taxon>Fungi</taxon>
        <taxon>Dikarya</taxon>
        <taxon>Ascomycota</taxon>
        <taxon>Pezizomycotina</taxon>
        <taxon>Sordariomycetes</taxon>
        <taxon>Hypocreomycetidae</taxon>
        <taxon>Hypocreales</taxon>
        <taxon>Ophiocordycipitaceae</taxon>
        <taxon>Tolypocladium</taxon>
    </lineage>
</organism>
<gene>
    <name evidence="2" type="ORF">TPAR_01194</name>
</gene>
<feature type="compositionally biased region" description="Polar residues" evidence="1">
    <location>
        <begin position="46"/>
        <end position="69"/>
    </location>
</feature>
<reference evidence="2 3" key="1">
    <citation type="submission" date="2018-01" db="EMBL/GenBank/DDBJ databases">
        <title>Harnessing the power of phylogenomics to disentangle the directionality and signatures of interkingdom host jumping in the parasitic fungal genus Tolypocladium.</title>
        <authorList>
            <person name="Quandt C.A."/>
            <person name="Patterson W."/>
            <person name="Spatafora J.W."/>
        </authorList>
    </citation>
    <scope>NUCLEOTIDE SEQUENCE [LARGE SCALE GENOMIC DNA]</scope>
    <source>
        <strain evidence="2 3">NRBC 100945</strain>
    </source>
</reference>
<dbReference type="Proteomes" id="UP000237481">
    <property type="component" value="Unassembled WGS sequence"/>
</dbReference>
<evidence type="ECO:0000256" key="1">
    <source>
        <dbReference type="SAM" id="MobiDB-lite"/>
    </source>
</evidence>
<feature type="region of interest" description="Disordered" evidence="1">
    <location>
        <begin position="44"/>
        <end position="69"/>
    </location>
</feature>
<dbReference type="AlphaFoldDB" id="A0A2S4L832"/>
<comment type="caution">
    <text evidence="2">The sequence shown here is derived from an EMBL/GenBank/DDBJ whole genome shotgun (WGS) entry which is preliminary data.</text>
</comment>
<protein>
    <submittedName>
        <fullName evidence="2">Uncharacterized protein</fullName>
    </submittedName>
</protein>